<evidence type="ECO:0000256" key="6">
    <source>
        <dbReference type="SAM" id="Phobius"/>
    </source>
</evidence>
<feature type="transmembrane region" description="Helical" evidence="6">
    <location>
        <begin position="95"/>
        <end position="115"/>
    </location>
</feature>
<proteinExistence type="predicted"/>
<evidence type="ECO:0000256" key="4">
    <source>
        <dbReference type="ARBA" id="ARBA00022989"/>
    </source>
</evidence>
<comment type="caution">
    <text evidence="7">The sequence shown here is derived from an EMBL/GenBank/DDBJ whole genome shotgun (WGS) entry which is preliminary data.</text>
</comment>
<dbReference type="PANTHER" id="PTHR30250:SF26">
    <property type="entry name" value="PSMA PROTEIN"/>
    <property type="match status" value="1"/>
</dbReference>
<gene>
    <name evidence="7" type="ORF">ATL31_2022</name>
</gene>
<evidence type="ECO:0000256" key="2">
    <source>
        <dbReference type="ARBA" id="ARBA00022475"/>
    </source>
</evidence>
<dbReference type="EMBL" id="PJNE01000001">
    <property type="protein sequence ID" value="PKW27184.1"/>
    <property type="molecule type" value="Genomic_DNA"/>
</dbReference>
<feature type="transmembrane region" description="Helical" evidence="6">
    <location>
        <begin position="258"/>
        <end position="277"/>
    </location>
</feature>
<keyword evidence="3 6" id="KW-0812">Transmembrane</keyword>
<dbReference type="AlphaFoldDB" id="A0A2N3YK08"/>
<protein>
    <submittedName>
        <fullName evidence="7">O-antigen/teichoic acid export membrane protein</fullName>
    </submittedName>
</protein>
<sequence length="405" mass="41746">MALTVTPVVILAVWGAPWLAALVFPTGVPGYSDAQIAMVLRVMVVAMAASLILGAHFAALKGLQRSDVEVAAQVLALPANAAVLLVGLLHGWGLWALAFAQLAGIAVAASVQAVGTRRLLPHLSFRPGLAGWPVVLSYLTLSTLALVSQVGDVFDSQWDKLVIARYVDSEAVTAFHVGTMLVLQAKALALLPLMPLLAGVAELRVARPREAQELQRSLVKVGAVASAVVLGGVFVFAPAFILLWLGPGYEEAGVVARIFTVAVALNLVVAPIAFQAFAEGAHRLAAVAALTNIAVNAFASLLLTVQVGLYGAAVGSVVGNMAGAGVLVALGRRRLRAWVSPAIRTPVLAAGAGGAVVISGVADVRSWPWLLASVLLFALAVGVSAARLEGISLRAAAGALRRRRP</sequence>
<feature type="transmembrane region" description="Helical" evidence="6">
    <location>
        <begin position="218"/>
        <end position="246"/>
    </location>
</feature>
<feature type="transmembrane region" description="Helical" evidence="6">
    <location>
        <begin position="342"/>
        <end position="361"/>
    </location>
</feature>
<comment type="subcellular location">
    <subcellularLocation>
        <location evidence="1">Cell membrane</location>
        <topology evidence="1">Multi-pass membrane protein</topology>
    </subcellularLocation>
</comment>
<dbReference type="Proteomes" id="UP000233781">
    <property type="component" value="Unassembled WGS sequence"/>
</dbReference>
<feature type="transmembrane region" description="Helical" evidence="6">
    <location>
        <begin position="309"/>
        <end position="330"/>
    </location>
</feature>
<dbReference type="PANTHER" id="PTHR30250">
    <property type="entry name" value="PST FAMILY PREDICTED COLANIC ACID TRANSPORTER"/>
    <property type="match status" value="1"/>
</dbReference>
<reference evidence="7 8" key="1">
    <citation type="submission" date="2017-12" db="EMBL/GenBank/DDBJ databases">
        <title>Sequencing the genomes of 1000 Actinobacteria strains.</title>
        <authorList>
            <person name="Klenk H.-P."/>
        </authorList>
    </citation>
    <scope>NUCLEOTIDE SEQUENCE [LARGE SCALE GENOMIC DNA]</scope>
    <source>
        <strain evidence="7 8">DSM 12806</strain>
    </source>
</reference>
<dbReference type="Pfam" id="PF13440">
    <property type="entry name" value="Polysacc_synt_3"/>
    <property type="match status" value="1"/>
</dbReference>
<evidence type="ECO:0000256" key="5">
    <source>
        <dbReference type="ARBA" id="ARBA00023136"/>
    </source>
</evidence>
<accession>A0A2N3YK08</accession>
<dbReference type="GO" id="GO:0005886">
    <property type="term" value="C:plasma membrane"/>
    <property type="evidence" value="ECO:0007669"/>
    <property type="project" value="UniProtKB-SubCell"/>
</dbReference>
<feature type="transmembrane region" description="Helical" evidence="6">
    <location>
        <begin position="38"/>
        <end position="58"/>
    </location>
</feature>
<feature type="transmembrane region" description="Helical" evidence="6">
    <location>
        <begin position="127"/>
        <end position="147"/>
    </location>
</feature>
<evidence type="ECO:0000256" key="1">
    <source>
        <dbReference type="ARBA" id="ARBA00004651"/>
    </source>
</evidence>
<organism evidence="7 8">
    <name type="scientific">Phycicoccus duodecadis</name>
    <dbReference type="NCBI Taxonomy" id="173053"/>
    <lineage>
        <taxon>Bacteria</taxon>
        <taxon>Bacillati</taxon>
        <taxon>Actinomycetota</taxon>
        <taxon>Actinomycetes</taxon>
        <taxon>Micrococcales</taxon>
        <taxon>Intrasporangiaceae</taxon>
        <taxon>Phycicoccus</taxon>
    </lineage>
</organism>
<evidence type="ECO:0000256" key="3">
    <source>
        <dbReference type="ARBA" id="ARBA00022692"/>
    </source>
</evidence>
<feature type="transmembrane region" description="Helical" evidence="6">
    <location>
        <begin position="284"/>
        <end position="303"/>
    </location>
</feature>
<feature type="transmembrane region" description="Helical" evidence="6">
    <location>
        <begin position="70"/>
        <end position="89"/>
    </location>
</feature>
<keyword evidence="2" id="KW-1003">Cell membrane</keyword>
<dbReference type="InterPro" id="IPR050833">
    <property type="entry name" value="Poly_Biosynth_Transport"/>
</dbReference>
<keyword evidence="8" id="KW-1185">Reference proteome</keyword>
<evidence type="ECO:0000313" key="8">
    <source>
        <dbReference type="Proteomes" id="UP000233781"/>
    </source>
</evidence>
<feature type="transmembrane region" description="Helical" evidence="6">
    <location>
        <begin position="367"/>
        <end position="386"/>
    </location>
</feature>
<name>A0A2N3YK08_9MICO</name>
<evidence type="ECO:0000313" key="7">
    <source>
        <dbReference type="EMBL" id="PKW27184.1"/>
    </source>
</evidence>
<feature type="transmembrane region" description="Helical" evidence="6">
    <location>
        <begin position="187"/>
        <end position="206"/>
    </location>
</feature>
<keyword evidence="4 6" id="KW-1133">Transmembrane helix</keyword>
<keyword evidence="5 6" id="KW-0472">Membrane</keyword>